<organism evidence="10 11">
    <name type="scientific">Vanrija albida</name>
    <dbReference type="NCBI Taxonomy" id="181172"/>
    <lineage>
        <taxon>Eukaryota</taxon>
        <taxon>Fungi</taxon>
        <taxon>Dikarya</taxon>
        <taxon>Basidiomycota</taxon>
        <taxon>Agaricomycotina</taxon>
        <taxon>Tremellomycetes</taxon>
        <taxon>Trichosporonales</taxon>
        <taxon>Trichosporonaceae</taxon>
        <taxon>Vanrija</taxon>
    </lineage>
</organism>
<feature type="compositionally biased region" description="Basic and acidic residues" evidence="5">
    <location>
        <begin position="1"/>
        <end position="13"/>
    </location>
</feature>
<evidence type="ECO:0000259" key="7">
    <source>
        <dbReference type="Pfam" id="PF10334"/>
    </source>
</evidence>
<evidence type="ECO:0008006" key="12">
    <source>
        <dbReference type="Google" id="ProtNLM"/>
    </source>
</evidence>
<evidence type="ECO:0000313" key="10">
    <source>
        <dbReference type="EMBL" id="KAL1410381.1"/>
    </source>
</evidence>
<feature type="transmembrane region" description="Helical" evidence="6">
    <location>
        <begin position="106"/>
        <end position="129"/>
    </location>
</feature>
<feature type="transmembrane region" description="Helical" evidence="6">
    <location>
        <begin position="198"/>
        <end position="218"/>
    </location>
</feature>
<feature type="region of interest" description="Disordered" evidence="5">
    <location>
        <begin position="558"/>
        <end position="619"/>
    </location>
</feature>
<dbReference type="PANTHER" id="PTHR37994:SF3">
    <property type="entry name" value="ER TRANSPORTER 6TM N-TERMINAL DOMAIN-CONTAINING PROTEIN"/>
    <property type="match status" value="1"/>
</dbReference>
<evidence type="ECO:0000259" key="9">
    <source>
        <dbReference type="Pfam" id="PF13515"/>
    </source>
</evidence>
<feature type="region of interest" description="Disordered" evidence="5">
    <location>
        <begin position="1"/>
        <end position="31"/>
    </location>
</feature>
<accession>A0ABR3Q6M6</accession>
<comment type="subcellular location">
    <subcellularLocation>
        <location evidence="1">Membrane</location>
        <topology evidence="1">Multi-pass membrane protein</topology>
    </subcellularLocation>
</comment>
<evidence type="ECO:0000313" key="11">
    <source>
        <dbReference type="Proteomes" id="UP001565368"/>
    </source>
</evidence>
<feature type="transmembrane region" description="Helical" evidence="6">
    <location>
        <begin position="174"/>
        <end position="191"/>
    </location>
</feature>
<dbReference type="Pfam" id="PF13515">
    <property type="entry name" value="FUSC_2"/>
    <property type="match status" value="1"/>
</dbReference>
<keyword evidence="3 6" id="KW-1133">Transmembrane helix</keyword>
<name>A0ABR3Q6M6_9TREE</name>
<feature type="compositionally biased region" description="Polar residues" evidence="5">
    <location>
        <begin position="565"/>
        <end position="575"/>
    </location>
</feature>
<evidence type="ECO:0000259" key="8">
    <source>
        <dbReference type="Pfam" id="PF10337"/>
    </source>
</evidence>
<dbReference type="Pfam" id="PF10337">
    <property type="entry name" value="ArAE_2_N"/>
    <property type="match status" value="1"/>
</dbReference>
<feature type="compositionally biased region" description="Low complexity" evidence="5">
    <location>
        <begin position="14"/>
        <end position="24"/>
    </location>
</feature>
<feature type="compositionally biased region" description="Acidic residues" evidence="5">
    <location>
        <begin position="993"/>
        <end position="1011"/>
    </location>
</feature>
<dbReference type="Pfam" id="PF10334">
    <property type="entry name" value="BRE4"/>
    <property type="match status" value="1"/>
</dbReference>
<evidence type="ECO:0000256" key="2">
    <source>
        <dbReference type="ARBA" id="ARBA00022692"/>
    </source>
</evidence>
<feature type="compositionally biased region" description="Acidic residues" evidence="5">
    <location>
        <begin position="586"/>
        <end position="596"/>
    </location>
</feature>
<keyword evidence="4 6" id="KW-0472">Membrane</keyword>
<evidence type="ECO:0000256" key="6">
    <source>
        <dbReference type="SAM" id="Phobius"/>
    </source>
</evidence>
<dbReference type="GeneID" id="95985432"/>
<dbReference type="Proteomes" id="UP001565368">
    <property type="component" value="Unassembled WGS sequence"/>
</dbReference>
<feature type="transmembrane region" description="Helical" evidence="6">
    <location>
        <begin position="230"/>
        <end position="249"/>
    </location>
</feature>
<comment type="caution">
    <text evidence="10">The sequence shown here is derived from an EMBL/GenBank/DDBJ whole genome shotgun (WGS) entry which is preliminary data.</text>
</comment>
<dbReference type="InterPro" id="IPR049453">
    <property type="entry name" value="Memb_transporter_dom"/>
</dbReference>
<dbReference type="EMBL" id="JBBXJM010000003">
    <property type="protein sequence ID" value="KAL1410381.1"/>
    <property type="molecule type" value="Genomic_DNA"/>
</dbReference>
<dbReference type="PANTHER" id="PTHR37994">
    <property type="entry name" value="ARAE_2_N DOMAIN-CONTAINING PROTEIN-RELATED"/>
    <property type="match status" value="1"/>
</dbReference>
<protein>
    <recommendedName>
        <fullName evidence="12">ER transporter 6TM N-terminal domain-containing protein</fullName>
    </recommendedName>
</protein>
<proteinExistence type="predicted"/>
<dbReference type="InterPro" id="IPR018823">
    <property type="entry name" value="ArAE_2_N"/>
</dbReference>
<evidence type="ECO:0000256" key="1">
    <source>
        <dbReference type="ARBA" id="ARBA00004141"/>
    </source>
</evidence>
<feature type="transmembrane region" description="Helical" evidence="6">
    <location>
        <begin position="57"/>
        <end position="74"/>
    </location>
</feature>
<feature type="domain" description="DUF2421" evidence="7">
    <location>
        <begin position="807"/>
        <end position="1068"/>
    </location>
</feature>
<feature type="transmembrane region" description="Helical" evidence="6">
    <location>
        <begin position="80"/>
        <end position="99"/>
    </location>
</feature>
<feature type="region of interest" description="Disordered" evidence="5">
    <location>
        <begin position="985"/>
        <end position="1012"/>
    </location>
</feature>
<evidence type="ECO:0000256" key="4">
    <source>
        <dbReference type="ARBA" id="ARBA00023136"/>
    </source>
</evidence>
<keyword evidence="2 6" id="KW-0812">Transmembrane</keyword>
<feature type="transmembrane region" description="Helical" evidence="6">
    <location>
        <begin position="751"/>
        <end position="769"/>
    </location>
</feature>
<feature type="domain" description="Integral membrane bound transporter" evidence="9">
    <location>
        <begin position="669"/>
        <end position="802"/>
    </location>
</feature>
<feature type="transmembrane region" description="Helical" evidence="6">
    <location>
        <begin position="789"/>
        <end position="807"/>
    </location>
</feature>
<gene>
    <name evidence="10" type="ORF">Q8F55_004389</name>
</gene>
<feature type="transmembrane region" description="Helical" evidence="6">
    <location>
        <begin position="701"/>
        <end position="717"/>
    </location>
</feature>
<feature type="domain" description="Putative ER transporter 6TM N-terminal" evidence="8">
    <location>
        <begin position="42"/>
        <end position="473"/>
    </location>
</feature>
<evidence type="ECO:0000256" key="3">
    <source>
        <dbReference type="ARBA" id="ARBA00022989"/>
    </source>
</evidence>
<reference evidence="10 11" key="1">
    <citation type="submission" date="2023-08" db="EMBL/GenBank/DDBJ databases">
        <title>Annotated Genome Sequence of Vanrija albida AlHP1.</title>
        <authorList>
            <person name="Herzog R."/>
        </authorList>
    </citation>
    <scope>NUCLEOTIDE SEQUENCE [LARGE SCALE GENOMIC DNA]</scope>
    <source>
        <strain evidence="10 11">AlHP1</strain>
    </source>
</reference>
<dbReference type="RefSeq" id="XP_069210325.1">
    <property type="nucleotide sequence ID" value="XM_069352907.1"/>
</dbReference>
<dbReference type="InterPro" id="IPR018820">
    <property type="entry name" value="BRE4-related_DUF2421"/>
</dbReference>
<sequence length="1088" mass="119802">MSDSDRTSPERTTAKTATAKGTKGQRVPAGLPHEHKPFELIPNWFKAALKNKRTWKTWIRVVLVLIANLIMMVANKSAHALGGASFFGIVCLGILPPMLPFSISVFAYFSMGFGMVLGWMWGVCAQASAHAARDKTRLNNQIQEVLANRGPNETPAVALRRATFEAKFLDPRSSAVFGVYIFIGGYALGTLRAKMPKLTLTTVTGTIIMCLNCAFGPLFPAPNYMLSKQLMIPGAVYYATALVSLILIFPQSLNYVTVKGLVNTQLRPIDKLIKMQDEALATSPGDVDAWHRLSLDTHTSRRDFVRANGGLEGQAKMLQLEVSRGRISAGQLAQLVSKTKDLATAAFGVGSFITVVDDMHKAQTRLRDKPLPHITSVVKENVQNAFNAVHAGSSPNGRSLNDLLPQVSEATADLRAASNKGLEDAMFWLNEINHHRFKKHPVDSPVITVRQENLQRLKDALADFLNNKHLALLGPFKPLFDEQTGRLKITDPKNVDKVALSLRSLFRCFIFTTTYVSYAKTLVDYLEFLLLIERTSPENKLQFPGPAKFADDLINTATDKDQNDTDGLNINSPLNDNGRDSTTDPTLDDGDDQDDVDEKRTKKKMRAPRQWAKDPDAGDPKTVFQRIGRYAVAGFNHIFSPSGVFALKYGLVSVVMWIPSVAPGSAKFYYDQRGLWALIMSSTGMGFIAGEQILNFLERGGGSVLGAILGMAAWYAGNGGGNGFRYGFVIATAFFASFPLLVRISGPPEGAGFWLMTGLTTVFTAGYSWDDAHNPNGNPGKGYEVSGKRALLVIIGFVGAFCMMMLPRPVSGKKLLRMGLSKNIQELGYLFGKQVTAFEQGRSDNAAGNQDEIKKGRVQSFRRLILRIFTRVLDIAQKIPMARIEPDLCGPWPRDLYRELMQTQADMLTASSVLSTAYSQISPEWCSTLTERSELLHPAFLADCMSLFAVLRHSLLAGTPLPPVLPIFERLAYYRSGVHARFAATQGKVDPTADNDPDGENNDIDPEDDDEPTLKTEAALANTFSHVLTWQNCYDDQLPIFATSLISIVQLVSGLNNMHEIVLELVGEAELDGFDRAQERWAKIELDV</sequence>
<feature type="transmembrane region" description="Helical" evidence="6">
    <location>
        <begin position="674"/>
        <end position="694"/>
    </location>
</feature>
<feature type="transmembrane region" description="Helical" evidence="6">
    <location>
        <begin position="723"/>
        <end position="744"/>
    </location>
</feature>
<evidence type="ECO:0000256" key="5">
    <source>
        <dbReference type="SAM" id="MobiDB-lite"/>
    </source>
</evidence>
<keyword evidence="11" id="KW-1185">Reference proteome</keyword>